<evidence type="ECO:0000256" key="4">
    <source>
        <dbReference type="ARBA" id="ARBA00022798"/>
    </source>
</evidence>
<dbReference type="EMBL" id="FUZQ01000002">
    <property type="protein sequence ID" value="SKC53234.1"/>
    <property type="molecule type" value="Genomic_DNA"/>
</dbReference>
<keyword evidence="3 7" id="KW-0732">Signal</keyword>
<dbReference type="EC" id="3.1.4.46" evidence="2"/>
<evidence type="ECO:0000256" key="7">
    <source>
        <dbReference type="SAM" id="SignalP"/>
    </source>
</evidence>
<dbReference type="Pfam" id="PF03009">
    <property type="entry name" value="GDPD"/>
    <property type="match status" value="1"/>
</dbReference>
<dbReference type="AlphaFoldDB" id="A0A1T5JPD6"/>
<feature type="signal peptide" evidence="7">
    <location>
        <begin position="1"/>
        <end position="20"/>
    </location>
</feature>
<protein>
    <recommendedName>
        <fullName evidence="2">glycerophosphodiester phosphodiesterase</fullName>
        <ecNumber evidence="2">3.1.4.46</ecNumber>
    </recommendedName>
</protein>
<gene>
    <name evidence="9" type="ORF">SAMN04324258_1605</name>
</gene>
<feature type="chain" id="PRO_5012866165" description="glycerophosphodiester phosphodiesterase" evidence="7">
    <location>
        <begin position="21"/>
        <end position="766"/>
    </location>
</feature>
<keyword evidence="5" id="KW-0378">Hydrolase</keyword>
<evidence type="ECO:0000259" key="8">
    <source>
        <dbReference type="PROSITE" id="PS51704"/>
    </source>
</evidence>
<comment type="catalytic activity">
    <reaction evidence="6">
        <text>a sn-glycero-3-phosphodiester + H2O = an alcohol + sn-glycerol 3-phosphate + H(+)</text>
        <dbReference type="Rhea" id="RHEA:12969"/>
        <dbReference type="ChEBI" id="CHEBI:15377"/>
        <dbReference type="ChEBI" id="CHEBI:15378"/>
        <dbReference type="ChEBI" id="CHEBI:30879"/>
        <dbReference type="ChEBI" id="CHEBI:57597"/>
        <dbReference type="ChEBI" id="CHEBI:83408"/>
        <dbReference type="EC" id="3.1.4.46"/>
    </reaction>
</comment>
<dbReference type="Proteomes" id="UP000189777">
    <property type="component" value="Unassembled WGS sequence"/>
</dbReference>
<evidence type="ECO:0000256" key="2">
    <source>
        <dbReference type="ARBA" id="ARBA00012247"/>
    </source>
</evidence>
<sequence>MTRSPIHARALRVVASGAAAAVVLTTVAGTAALAGGPGDHGTPGPGRPGTVATHLVPTLEGRATLSADFLAEGPPSGARASAANGRQGPWDGQVIPGFSAMVDNGDGTFWAQPDNGFGSQGNSADFLLRSYLVRPDWDTGRTGSGEIEVLDHISYNDADEVLDVDIVNGDTDGRLLTGADFDIESVVRADDGTLWVGEEFGPFLLHFDADGTLLEKPYPLPGGLKSPQNPYLGDGEEPTVRASRGFEAMAGVRGGRYLYPVLEGALVGDADQRRRVIHEFDTRRGEYTGRTWDYQADQEANVLGDAFAVGKDSFWVVERDDFEGPASVTKRVYEIDLSETDGDGTGGSGHLRKELVLDALRVENPDGIDAGEGYGLGETYALPVQSFETVLRLRDGRILIGNDNNYPGNAARNPGTPDDTEMVVIDLEKQRTRDDGVTVVGHRGASGDRPEHTLAAYEQAVLQCADVIEPDVVPTKDGVLVARHENEIGGTTDVADHPEFADRRTTRTIDGKAVTGWFTEDFTLAELRTLRAEERLPEVRPGNTAYDGLYQVPTLDEVLDLARHSETCDGRPVGVAPETKHPTYFDSIGLPLSAPLVAELAANGLDSRRAPVVVQSFETTNLRELDRLTDVRLALNVSPSGAPYDLVAAGDPRTYADLVTPRGLREVARYADIASLEKNVVIPRTAAGTLGEPTSVVRDAHRAGLDVYAWTFRAENQFLPAEHRSSADPAAHGDLAGELDAFLDAGVDGVFSDQPGLAVAAVAARR</sequence>
<accession>A0A1T5JPD6</accession>
<proteinExistence type="inferred from homology"/>
<dbReference type="STRING" id="526729.SAMN04324258_1605"/>
<keyword evidence="4" id="KW-0319">Glycerol metabolism</keyword>
<dbReference type="Pfam" id="PF13449">
    <property type="entry name" value="Phytase-like"/>
    <property type="match status" value="1"/>
</dbReference>
<comment type="similarity">
    <text evidence="1">Belongs to the glycerophosphoryl diester phosphodiesterase family.</text>
</comment>
<reference evidence="9 10" key="1">
    <citation type="submission" date="2017-02" db="EMBL/GenBank/DDBJ databases">
        <authorList>
            <person name="Peterson S.W."/>
        </authorList>
    </citation>
    <scope>NUCLEOTIDE SEQUENCE [LARGE SCALE GENOMIC DNA]</scope>
    <source>
        <strain evidence="9 10">DSM 21481</strain>
    </source>
</reference>
<dbReference type="Gene3D" id="3.20.20.190">
    <property type="entry name" value="Phosphatidylinositol (PI) phosphodiesterase"/>
    <property type="match status" value="1"/>
</dbReference>
<dbReference type="GO" id="GO:0006071">
    <property type="term" value="P:glycerol metabolic process"/>
    <property type="evidence" value="ECO:0007669"/>
    <property type="project" value="UniProtKB-KW"/>
</dbReference>
<dbReference type="GO" id="GO:0006629">
    <property type="term" value="P:lipid metabolic process"/>
    <property type="evidence" value="ECO:0007669"/>
    <property type="project" value="InterPro"/>
</dbReference>
<dbReference type="GO" id="GO:0008889">
    <property type="term" value="F:glycerophosphodiester phosphodiesterase activity"/>
    <property type="evidence" value="ECO:0007669"/>
    <property type="project" value="UniProtKB-EC"/>
</dbReference>
<dbReference type="PANTHER" id="PTHR43620:SF7">
    <property type="entry name" value="GLYCEROPHOSPHODIESTER PHOSPHODIESTERASE GDPD5-RELATED"/>
    <property type="match status" value="1"/>
</dbReference>
<evidence type="ECO:0000313" key="9">
    <source>
        <dbReference type="EMBL" id="SKC53234.1"/>
    </source>
</evidence>
<dbReference type="OrthoDB" id="9758957at2"/>
<feature type="domain" description="GP-PDE" evidence="8">
    <location>
        <begin position="437"/>
        <end position="762"/>
    </location>
</feature>
<dbReference type="SUPFAM" id="SSF51695">
    <property type="entry name" value="PLC-like phosphodiesterases"/>
    <property type="match status" value="1"/>
</dbReference>
<keyword evidence="10" id="KW-1185">Reference proteome</keyword>
<dbReference type="GO" id="GO:0042597">
    <property type="term" value="C:periplasmic space"/>
    <property type="evidence" value="ECO:0007669"/>
    <property type="project" value="TreeGrafter"/>
</dbReference>
<dbReference type="PANTHER" id="PTHR43620">
    <property type="entry name" value="GLYCEROPHOSPHORYL DIESTER PHOSPHODIESTERASE"/>
    <property type="match status" value="1"/>
</dbReference>
<evidence type="ECO:0000256" key="5">
    <source>
        <dbReference type="ARBA" id="ARBA00022801"/>
    </source>
</evidence>
<dbReference type="InterPro" id="IPR027372">
    <property type="entry name" value="Phytase-like_dom"/>
</dbReference>
<dbReference type="PROSITE" id="PS51704">
    <property type="entry name" value="GP_PDE"/>
    <property type="match status" value="1"/>
</dbReference>
<evidence type="ECO:0000256" key="1">
    <source>
        <dbReference type="ARBA" id="ARBA00007277"/>
    </source>
</evidence>
<dbReference type="InterPro" id="IPR017946">
    <property type="entry name" value="PLC-like_Pdiesterase_TIM-brl"/>
</dbReference>
<name>A0A1T5JPD6_9MICO</name>
<organism evidence="9 10">
    <name type="scientific">Krasilnikoviella flava</name>
    <dbReference type="NCBI Taxonomy" id="526729"/>
    <lineage>
        <taxon>Bacteria</taxon>
        <taxon>Bacillati</taxon>
        <taxon>Actinomycetota</taxon>
        <taxon>Actinomycetes</taxon>
        <taxon>Micrococcales</taxon>
        <taxon>Promicromonosporaceae</taxon>
        <taxon>Krasilnikoviella</taxon>
    </lineage>
</organism>
<evidence type="ECO:0000313" key="10">
    <source>
        <dbReference type="Proteomes" id="UP000189777"/>
    </source>
</evidence>
<dbReference type="CDD" id="cd08602">
    <property type="entry name" value="GDPD_ScGlpQ1_like"/>
    <property type="match status" value="1"/>
</dbReference>
<dbReference type="InterPro" id="IPR030395">
    <property type="entry name" value="GP_PDE_dom"/>
</dbReference>
<evidence type="ECO:0000256" key="3">
    <source>
        <dbReference type="ARBA" id="ARBA00022729"/>
    </source>
</evidence>
<evidence type="ECO:0000256" key="6">
    <source>
        <dbReference type="ARBA" id="ARBA00047512"/>
    </source>
</evidence>
<dbReference type="RefSeq" id="WP_079573145.1">
    <property type="nucleotide sequence ID" value="NZ_FUZQ01000002.1"/>
</dbReference>